<name>A0A2D3VDL7_9PEZI</name>
<reference evidence="1 2" key="1">
    <citation type="submission" date="2016-03" db="EMBL/GenBank/DDBJ databases">
        <authorList>
            <person name="Ploux O."/>
        </authorList>
    </citation>
    <scope>NUCLEOTIDE SEQUENCE [LARGE SCALE GENOMIC DNA]</scope>
    <source>
        <strain evidence="1 2">URUG2</strain>
    </source>
</reference>
<evidence type="ECO:0000313" key="1">
    <source>
        <dbReference type="EMBL" id="CZT20894.1"/>
    </source>
</evidence>
<gene>
    <name evidence="1" type="ORF">RCC_06753</name>
</gene>
<sequence>MSSSVVPFHPGMRLGQGYNTFTQETTINDAVQKLDGVRATDGDLQHAAERFLDAKETVTAPEILSTPTGHLARQTGKVSQTIKWEALIIRHLSDVTKRMDLSGAHIIKNDARGTNTKVRGYFVDEVAFGNADLNYLFHVDVVNQKLVAHEVNQFVPLRNVPPARFTEVYGDGFVSGFLEGGTFNALVSVKLTQSTPPEAFERAFTSALGIGRMGSLGFNEVGHSTGSVSAADLLSAHETSTSVSWTGGGKIRPVDATDWDIVSLKEAAMNFPDAVAECPDRVSAIITKYTALRSFYQQSRRGVPLTYENAGFYAHGLMDQYTDYKVLSSRTRACKHCFGRFDSSVRAKGSQRFCRSSSGYEQVLRR</sequence>
<dbReference type="AlphaFoldDB" id="A0A2D3VDL7"/>
<organism evidence="1 2">
    <name type="scientific">Ramularia collo-cygni</name>
    <dbReference type="NCBI Taxonomy" id="112498"/>
    <lineage>
        <taxon>Eukaryota</taxon>
        <taxon>Fungi</taxon>
        <taxon>Dikarya</taxon>
        <taxon>Ascomycota</taxon>
        <taxon>Pezizomycotina</taxon>
        <taxon>Dothideomycetes</taxon>
        <taxon>Dothideomycetidae</taxon>
        <taxon>Mycosphaerellales</taxon>
        <taxon>Mycosphaerellaceae</taxon>
        <taxon>Ramularia</taxon>
    </lineage>
</organism>
<dbReference type="GeneID" id="35601883"/>
<keyword evidence="2" id="KW-1185">Reference proteome</keyword>
<proteinExistence type="predicted"/>
<dbReference type="RefSeq" id="XP_023627783.1">
    <property type="nucleotide sequence ID" value="XM_023772015.1"/>
</dbReference>
<evidence type="ECO:0000313" key="2">
    <source>
        <dbReference type="Proteomes" id="UP000225277"/>
    </source>
</evidence>
<dbReference type="EMBL" id="FJUY01000010">
    <property type="protein sequence ID" value="CZT20894.1"/>
    <property type="molecule type" value="Genomic_DNA"/>
</dbReference>
<dbReference type="OrthoDB" id="3627639at2759"/>
<dbReference type="Proteomes" id="UP000225277">
    <property type="component" value="Unassembled WGS sequence"/>
</dbReference>
<accession>A0A2D3VDL7</accession>
<protein>
    <submittedName>
        <fullName evidence="1">Uncharacterized protein</fullName>
    </submittedName>
</protein>